<dbReference type="CDD" id="cd10147">
    <property type="entry name" value="Wzt_C-like"/>
    <property type="match status" value="1"/>
</dbReference>
<dbReference type="InterPro" id="IPR003593">
    <property type="entry name" value="AAA+_ATPase"/>
</dbReference>
<dbReference type="InterPro" id="IPR015860">
    <property type="entry name" value="ABC_transpr_TagH-like"/>
</dbReference>
<dbReference type="PANTHER" id="PTHR46743:SF2">
    <property type="entry name" value="TEICHOIC ACIDS EXPORT ATP-BINDING PROTEIN TAGH"/>
    <property type="match status" value="1"/>
</dbReference>
<organism evidence="6 7">
    <name type="scientific">Leptolyngbya subtilissima DQ-A4</name>
    <dbReference type="NCBI Taxonomy" id="2933933"/>
    <lineage>
        <taxon>Bacteria</taxon>
        <taxon>Bacillati</taxon>
        <taxon>Cyanobacteriota</taxon>
        <taxon>Cyanophyceae</taxon>
        <taxon>Leptolyngbyales</taxon>
        <taxon>Leptolyngbyaceae</taxon>
        <taxon>Leptolyngbya group</taxon>
        <taxon>Leptolyngbya</taxon>
    </lineage>
</organism>
<protein>
    <submittedName>
        <fullName evidence="6">ABC transporter ATP-binding protein</fullName>
    </submittedName>
</protein>
<evidence type="ECO:0000256" key="1">
    <source>
        <dbReference type="ARBA" id="ARBA00005417"/>
    </source>
</evidence>
<evidence type="ECO:0000259" key="5">
    <source>
        <dbReference type="PROSITE" id="PS50893"/>
    </source>
</evidence>
<name>A0ABV0K6I7_9CYAN</name>
<evidence type="ECO:0000256" key="4">
    <source>
        <dbReference type="ARBA" id="ARBA00022840"/>
    </source>
</evidence>
<reference evidence="6 7" key="1">
    <citation type="submission" date="2022-04" db="EMBL/GenBank/DDBJ databases">
        <title>Positive selection, recombination, and allopatry shape intraspecific diversity of widespread and dominant cyanobacteria.</title>
        <authorList>
            <person name="Wei J."/>
            <person name="Shu W."/>
            <person name="Hu C."/>
        </authorList>
    </citation>
    <scope>NUCLEOTIDE SEQUENCE [LARGE SCALE GENOMIC DNA]</scope>
    <source>
        <strain evidence="6 7">DQ-A4</strain>
    </source>
</reference>
<dbReference type="Proteomes" id="UP001482513">
    <property type="component" value="Unassembled WGS sequence"/>
</dbReference>
<dbReference type="SUPFAM" id="SSF52540">
    <property type="entry name" value="P-loop containing nucleoside triphosphate hydrolases"/>
    <property type="match status" value="1"/>
</dbReference>
<comment type="similarity">
    <text evidence="1">Belongs to the ABC transporter superfamily.</text>
</comment>
<dbReference type="CDD" id="cd03220">
    <property type="entry name" value="ABC_KpsT_Wzt"/>
    <property type="match status" value="1"/>
</dbReference>
<dbReference type="EMBL" id="JAMPKX010000007">
    <property type="protein sequence ID" value="MEP0948399.1"/>
    <property type="molecule type" value="Genomic_DNA"/>
</dbReference>
<dbReference type="SMART" id="SM00382">
    <property type="entry name" value="AAA"/>
    <property type="match status" value="1"/>
</dbReference>
<keyword evidence="3" id="KW-0547">Nucleotide-binding</keyword>
<evidence type="ECO:0000313" key="6">
    <source>
        <dbReference type="EMBL" id="MEP0948399.1"/>
    </source>
</evidence>
<dbReference type="InterPro" id="IPR003439">
    <property type="entry name" value="ABC_transporter-like_ATP-bd"/>
</dbReference>
<comment type="caution">
    <text evidence="6">The sequence shown here is derived from an EMBL/GenBank/DDBJ whole genome shotgun (WGS) entry which is preliminary data.</text>
</comment>
<dbReference type="InterPro" id="IPR050683">
    <property type="entry name" value="Bact_Polysacc_Export_ATP-bd"/>
</dbReference>
<sequence>MSDSVIQVENLGKKYVLGQQQQGSSRYVALRDVLADGVKSFSRRLRHPLKPNVKHQHDEFWALKDVSFEVKQGEVVGIIGRNGAGKSTLLKILSRITEPTTGRVRLWGRVASLLEVGTGFHPELTGRENIFLNGAILGMSRVEINRRFDEIVEFAEVSRFLDTPVKRYSSGMYVRLAFAVAAHLEPEILVVDEVLAVGDAAFQKKCLGKMGDVAKQEGRTVLFVSHNMTAVESLCQTALMLSDGQVSFRGDARTAIAKYVSETNLVASAYVDLSTRSKERYGPRQYATLKSLSLLDGDGNCVTTLQMGQPVNFRLEIDFKMPSDSYEIGIAICNLHGVRLHYLVSNWEDDLNVTTSGPYTIEASVPSIHLFPGEYLINVWVKKQGESYDDAVHEATGFAVQESQITNRYAYFERYSTNTQVYTPSRWQAFQGDNLDKTVLAQTEL</sequence>
<evidence type="ECO:0000256" key="2">
    <source>
        <dbReference type="ARBA" id="ARBA00022448"/>
    </source>
</evidence>
<dbReference type="RefSeq" id="WP_190703943.1">
    <property type="nucleotide sequence ID" value="NZ_JAMPKX010000007.1"/>
</dbReference>
<evidence type="ECO:0000256" key="3">
    <source>
        <dbReference type="ARBA" id="ARBA00022741"/>
    </source>
</evidence>
<dbReference type="Gene3D" id="2.70.50.60">
    <property type="entry name" value="abc- transporter (atp binding component) like domain"/>
    <property type="match status" value="1"/>
</dbReference>
<dbReference type="InterPro" id="IPR027417">
    <property type="entry name" value="P-loop_NTPase"/>
</dbReference>
<dbReference type="Pfam" id="PF14524">
    <property type="entry name" value="Wzt_C"/>
    <property type="match status" value="1"/>
</dbReference>
<dbReference type="PROSITE" id="PS50893">
    <property type="entry name" value="ABC_TRANSPORTER_2"/>
    <property type="match status" value="1"/>
</dbReference>
<feature type="domain" description="ABC transporter" evidence="5">
    <location>
        <begin position="43"/>
        <end position="268"/>
    </location>
</feature>
<dbReference type="GO" id="GO:0005524">
    <property type="term" value="F:ATP binding"/>
    <property type="evidence" value="ECO:0007669"/>
    <property type="project" value="UniProtKB-KW"/>
</dbReference>
<dbReference type="Pfam" id="PF00005">
    <property type="entry name" value="ABC_tran"/>
    <property type="match status" value="1"/>
</dbReference>
<keyword evidence="7" id="KW-1185">Reference proteome</keyword>
<keyword evidence="4 6" id="KW-0067">ATP-binding</keyword>
<dbReference type="PANTHER" id="PTHR46743">
    <property type="entry name" value="TEICHOIC ACIDS EXPORT ATP-BINDING PROTEIN TAGH"/>
    <property type="match status" value="1"/>
</dbReference>
<proteinExistence type="inferred from homology"/>
<accession>A0ABV0K6I7</accession>
<dbReference type="Gene3D" id="3.40.50.300">
    <property type="entry name" value="P-loop containing nucleotide triphosphate hydrolases"/>
    <property type="match status" value="1"/>
</dbReference>
<dbReference type="InterPro" id="IPR029439">
    <property type="entry name" value="Wzt_C"/>
</dbReference>
<gene>
    <name evidence="6" type="ORF">NC992_16055</name>
</gene>
<keyword evidence="2" id="KW-0813">Transport</keyword>
<evidence type="ECO:0000313" key="7">
    <source>
        <dbReference type="Proteomes" id="UP001482513"/>
    </source>
</evidence>